<evidence type="ECO:0000313" key="9">
    <source>
        <dbReference type="EMBL" id="CAI4031005.1"/>
    </source>
</evidence>
<dbReference type="InterPro" id="IPR002401">
    <property type="entry name" value="Cyt_P450_E_grp-I"/>
</dbReference>
<reference evidence="9" key="1">
    <citation type="submission" date="2022-10" db="EMBL/GenBank/DDBJ databases">
        <authorList>
            <person name="Koch H."/>
        </authorList>
    </citation>
    <scope>NUCLEOTIDE SEQUENCE</scope>
    <source>
        <strain evidence="9">DNF</strain>
    </source>
</reference>
<dbReference type="InterPro" id="IPR017972">
    <property type="entry name" value="Cyt_P450_CS"/>
</dbReference>
<evidence type="ECO:0000256" key="2">
    <source>
        <dbReference type="ARBA" id="ARBA00022617"/>
    </source>
</evidence>
<keyword evidence="2 7" id="KW-0349">Heme</keyword>
<dbReference type="InterPro" id="IPR001128">
    <property type="entry name" value="Cyt_P450"/>
</dbReference>
<evidence type="ECO:0000256" key="7">
    <source>
        <dbReference type="PIRSR" id="PIRSR602401-1"/>
    </source>
</evidence>
<dbReference type="PROSITE" id="PS00086">
    <property type="entry name" value="CYTOCHROME_P450"/>
    <property type="match status" value="1"/>
</dbReference>
<dbReference type="GO" id="GO:0020037">
    <property type="term" value="F:heme binding"/>
    <property type="evidence" value="ECO:0007669"/>
    <property type="project" value="InterPro"/>
</dbReference>
<dbReference type="Proteomes" id="UP001179121">
    <property type="component" value="Chromosome"/>
</dbReference>
<accession>A0AA86MXS0</accession>
<name>A0AA86MXS0_9BACT</name>
<keyword evidence="10" id="KW-1185">Reference proteome</keyword>
<dbReference type="RefSeq" id="WP_289267970.1">
    <property type="nucleotide sequence ID" value="NZ_OX365700.1"/>
</dbReference>
<keyword evidence="5 7" id="KW-0408">Iron</keyword>
<protein>
    <submittedName>
        <fullName evidence="9">Cyclooctatin synthase</fullName>
    </submittedName>
</protein>
<feature type="binding site" description="axial binding residue" evidence="7">
    <location>
        <position position="403"/>
    </location>
    <ligand>
        <name>heme</name>
        <dbReference type="ChEBI" id="CHEBI:30413"/>
    </ligand>
    <ligandPart>
        <name>Fe</name>
        <dbReference type="ChEBI" id="CHEBI:18248"/>
    </ligandPart>
</feature>
<dbReference type="AlphaFoldDB" id="A0AA86MXS0"/>
<dbReference type="InterPro" id="IPR050196">
    <property type="entry name" value="Cytochrome_P450_Monoox"/>
</dbReference>
<comment type="cofactor">
    <cofactor evidence="7">
        <name>heme</name>
        <dbReference type="ChEBI" id="CHEBI:30413"/>
    </cofactor>
</comment>
<dbReference type="Gene3D" id="1.10.630.10">
    <property type="entry name" value="Cytochrome P450"/>
    <property type="match status" value="1"/>
</dbReference>
<dbReference type="PANTHER" id="PTHR24291:SF50">
    <property type="entry name" value="BIFUNCTIONAL ALBAFLAVENONE MONOOXYGENASE_TERPENE SYNTHASE"/>
    <property type="match status" value="1"/>
</dbReference>
<proteinExistence type="inferred from homology"/>
<dbReference type="GO" id="GO:0016705">
    <property type="term" value="F:oxidoreductase activity, acting on paired donors, with incorporation or reduction of molecular oxygen"/>
    <property type="evidence" value="ECO:0007669"/>
    <property type="project" value="InterPro"/>
</dbReference>
<sequence length="456" mass="51296">MPPTPEPFSIVEAPGKRWFLGHVLEFKRNPLETMTSWRERCGDFVRFSLGPKELYLLSHPALAEEVLVKQADIFQKVYDPNRPTGLALVLGNGLLTSGGELWRRQRKLIQPMFQRARVARLSAQMVEAGEQMLARWAERRPGEPCDVAAEMMQLALEVVTRTMFSTSVLKDVASLGPALLVLIRYAFRAFHNPFRLPLWVPTAENREFLRAKRLVDRMIYGLIEERQQSGVKPDDLLDLLLSAVDAETGTGMSREQQRDELLTIAAAGHETTANALTWTWYLLATHPAAATKLREELSNVLGGRAPTIDDLPRLPFTRSVFEEALRLYPPAPAVQRRTIKDTTVGGRLLPAGSLVVISLWNIHRHPGFWEQPERFDPDRFAADRTANDHHLAFLPFGAGPRTCIGNHFAMVEGVLLLALIAQRYDLTLVPGQKVEIELAVTLRPRHGLPMILKPRG</sequence>
<dbReference type="CDD" id="cd20620">
    <property type="entry name" value="CYP132-like"/>
    <property type="match status" value="1"/>
</dbReference>
<dbReference type="GO" id="GO:0004497">
    <property type="term" value="F:monooxygenase activity"/>
    <property type="evidence" value="ECO:0007669"/>
    <property type="project" value="UniProtKB-KW"/>
</dbReference>
<evidence type="ECO:0000256" key="3">
    <source>
        <dbReference type="ARBA" id="ARBA00022723"/>
    </source>
</evidence>
<evidence type="ECO:0000256" key="6">
    <source>
        <dbReference type="ARBA" id="ARBA00023033"/>
    </source>
</evidence>
<evidence type="ECO:0000256" key="4">
    <source>
        <dbReference type="ARBA" id="ARBA00023002"/>
    </source>
</evidence>
<dbReference type="Pfam" id="PF00067">
    <property type="entry name" value="p450"/>
    <property type="match status" value="1"/>
</dbReference>
<dbReference type="PANTHER" id="PTHR24291">
    <property type="entry name" value="CYTOCHROME P450 FAMILY 4"/>
    <property type="match status" value="1"/>
</dbReference>
<evidence type="ECO:0000313" key="10">
    <source>
        <dbReference type="Proteomes" id="UP001179121"/>
    </source>
</evidence>
<dbReference type="KEGG" id="nti:DNFV4_01437"/>
<keyword evidence="3 7" id="KW-0479">Metal-binding</keyword>
<evidence type="ECO:0000256" key="1">
    <source>
        <dbReference type="ARBA" id="ARBA00010617"/>
    </source>
</evidence>
<keyword evidence="6 8" id="KW-0503">Monooxygenase</keyword>
<comment type="similarity">
    <text evidence="1 8">Belongs to the cytochrome P450 family.</text>
</comment>
<evidence type="ECO:0000256" key="8">
    <source>
        <dbReference type="RuleBase" id="RU000461"/>
    </source>
</evidence>
<dbReference type="PRINTS" id="PR00463">
    <property type="entry name" value="EP450I"/>
</dbReference>
<dbReference type="InterPro" id="IPR036396">
    <property type="entry name" value="Cyt_P450_sf"/>
</dbReference>
<dbReference type="SUPFAM" id="SSF48264">
    <property type="entry name" value="Cytochrome P450"/>
    <property type="match status" value="1"/>
</dbReference>
<dbReference type="EMBL" id="OX365700">
    <property type="protein sequence ID" value="CAI4031005.1"/>
    <property type="molecule type" value="Genomic_DNA"/>
</dbReference>
<organism evidence="9 10">
    <name type="scientific">Nitrospira tepida</name>
    <dbReference type="NCBI Taxonomy" id="2973512"/>
    <lineage>
        <taxon>Bacteria</taxon>
        <taxon>Pseudomonadati</taxon>
        <taxon>Nitrospirota</taxon>
        <taxon>Nitrospiria</taxon>
        <taxon>Nitrospirales</taxon>
        <taxon>Nitrospiraceae</taxon>
        <taxon>Nitrospira</taxon>
    </lineage>
</organism>
<dbReference type="GO" id="GO:0005506">
    <property type="term" value="F:iron ion binding"/>
    <property type="evidence" value="ECO:0007669"/>
    <property type="project" value="InterPro"/>
</dbReference>
<dbReference type="PRINTS" id="PR00385">
    <property type="entry name" value="P450"/>
</dbReference>
<evidence type="ECO:0000256" key="5">
    <source>
        <dbReference type="ARBA" id="ARBA00023004"/>
    </source>
</evidence>
<keyword evidence="4 8" id="KW-0560">Oxidoreductase</keyword>
<gene>
    <name evidence="9" type="ORF">DNFV4_01437</name>
</gene>